<accession>A0A9P7ATK4</accession>
<dbReference type="EMBL" id="JABBWE010000024">
    <property type="protein sequence ID" value="KAG1794839.1"/>
    <property type="molecule type" value="Genomic_DNA"/>
</dbReference>
<name>A0A9P7ATK4_9AGAM</name>
<sequence>MSQGWLECDGDLLILVETDLNRSMDSGFVDITMGSPASIPTLGTRRNWMSTHDQINSALQTLRDGCISILDFLITILDPADASVGLSNLHHGHSVPIVYLIPIYSRLFPHLVLSSVDFIHR</sequence>
<gene>
    <name evidence="1" type="ORF">HD556DRAFT_1442625</name>
</gene>
<evidence type="ECO:0000313" key="2">
    <source>
        <dbReference type="Proteomes" id="UP000719766"/>
    </source>
</evidence>
<dbReference type="GeneID" id="64600248"/>
<reference evidence="1" key="1">
    <citation type="journal article" date="2020" name="New Phytol.">
        <title>Comparative genomics reveals dynamic genome evolution in host specialist ectomycorrhizal fungi.</title>
        <authorList>
            <person name="Lofgren L.A."/>
            <person name="Nguyen N.H."/>
            <person name="Vilgalys R."/>
            <person name="Ruytinx J."/>
            <person name="Liao H.L."/>
            <person name="Branco S."/>
            <person name="Kuo A."/>
            <person name="LaButti K."/>
            <person name="Lipzen A."/>
            <person name="Andreopoulos W."/>
            <person name="Pangilinan J."/>
            <person name="Riley R."/>
            <person name="Hundley H."/>
            <person name="Na H."/>
            <person name="Barry K."/>
            <person name="Grigoriev I.V."/>
            <person name="Stajich J.E."/>
            <person name="Kennedy P.G."/>
        </authorList>
    </citation>
    <scope>NUCLEOTIDE SEQUENCE</scope>
    <source>
        <strain evidence="1">S12</strain>
    </source>
</reference>
<comment type="caution">
    <text evidence="1">The sequence shown here is derived from an EMBL/GenBank/DDBJ whole genome shotgun (WGS) entry which is preliminary data.</text>
</comment>
<proteinExistence type="predicted"/>
<dbReference type="RefSeq" id="XP_041160878.1">
    <property type="nucleotide sequence ID" value="XM_041306484.1"/>
</dbReference>
<dbReference type="AlphaFoldDB" id="A0A9P7ATK4"/>
<evidence type="ECO:0000313" key="1">
    <source>
        <dbReference type="EMBL" id="KAG1794839.1"/>
    </source>
</evidence>
<protein>
    <submittedName>
        <fullName evidence="1">Uncharacterized protein</fullName>
    </submittedName>
</protein>
<dbReference type="Proteomes" id="UP000719766">
    <property type="component" value="Unassembled WGS sequence"/>
</dbReference>
<dbReference type="OrthoDB" id="2690340at2759"/>
<keyword evidence="2" id="KW-1185">Reference proteome</keyword>
<organism evidence="1 2">
    <name type="scientific">Suillus plorans</name>
    <dbReference type="NCBI Taxonomy" id="116603"/>
    <lineage>
        <taxon>Eukaryota</taxon>
        <taxon>Fungi</taxon>
        <taxon>Dikarya</taxon>
        <taxon>Basidiomycota</taxon>
        <taxon>Agaricomycotina</taxon>
        <taxon>Agaricomycetes</taxon>
        <taxon>Agaricomycetidae</taxon>
        <taxon>Boletales</taxon>
        <taxon>Suillineae</taxon>
        <taxon>Suillaceae</taxon>
        <taxon>Suillus</taxon>
    </lineage>
</organism>